<feature type="region of interest" description="Disordered" evidence="1">
    <location>
        <begin position="29"/>
        <end position="66"/>
    </location>
</feature>
<evidence type="ECO:0000256" key="1">
    <source>
        <dbReference type="SAM" id="MobiDB-lite"/>
    </source>
</evidence>
<evidence type="ECO:0000313" key="4">
    <source>
        <dbReference type="Proteomes" id="UP000594454"/>
    </source>
</evidence>
<keyword evidence="2" id="KW-0732">Signal</keyword>
<name>A0A7R8USV4_HERIL</name>
<sequence length="66" mass="7189">MIRLAIYKKIVITLVLVAIAVVHKVDCGPDHSDVVIDEKAPSGDVTRSGGGSEESRQMLDRVLCQR</sequence>
<dbReference type="EMBL" id="LR899011">
    <property type="protein sequence ID" value="CAD7086429.1"/>
    <property type="molecule type" value="Genomic_DNA"/>
</dbReference>
<reference evidence="3 4" key="1">
    <citation type="submission" date="2020-11" db="EMBL/GenBank/DDBJ databases">
        <authorList>
            <person name="Wallbank WR R."/>
            <person name="Pardo Diaz C."/>
            <person name="Kozak K."/>
            <person name="Martin S."/>
            <person name="Jiggins C."/>
            <person name="Moest M."/>
            <person name="Warren A I."/>
            <person name="Generalovic N T."/>
            <person name="Byers J.R.P. K."/>
            <person name="Montejo-Kovacevich G."/>
            <person name="Yen C E."/>
        </authorList>
    </citation>
    <scope>NUCLEOTIDE SEQUENCE [LARGE SCALE GENOMIC DNA]</scope>
</reference>
<accession>A0A7R8USV4</accession>
<proteinExistence type="predicted"/>
<feature type="signal peptide" evidence="2">
    <location>
        <begin position="1"/>
        <end position="27"/>
    </location>
</feature>
<dbReference type="AlphaFoldDB" id="A0A7R8USV4"/>
<organism evidence="3 4">
    <name type="scientific">Hermetia illucens</name>
    <name type="common">Black soldier fly</name>
    <dbReference type="NCBI Taxonomy" id="343691"/>
    <lineage>
        <taxon>Eukaryota</taxon>
        <taxon>Metazoa</taxon>
        <taxon>Ecdysozoa</taxon>
        <taxon>Arthropoda</taxon>
        <taxon>Hexapoda</taxon>
        <taxon>Insecta</taxon>
        <taxon>Pterygota</taxon>
        <taxon>Neoptera</taxon>
        <taxon>Endopterygota</taxon>
        <taxon>Diptera</taxon>
        <taxon>Brachycera</taxon>
        <taxon>Stratiomyomorpha</taxon>
        <taxon>Stratiomyidae</taxon>
        <taxon>Hermetiinae</taxon>
        <taxon>Hermetia</taxon>
    </lineage>
</organism>
<keyword evidence="4" id="KW-1185">Reference proteome</keyword>
<feature type="compositionally biased region" description="Basic and acidic residues" evidence="1">
    <location>
        <begin position="29"/>
        <end position="41"/>
    </location>
</feature>
<evidence type="ECO:0000256" key="2">
    <source>
        <dbReference type="SAM" id="SignalP"/>
    </source>
</evidence>
<dbReference type="OrthoDB" id="8064740at2759"/>
<gene>
    <name evidence="3" type="ORF">HERILL_LOCUS9204</name>
</gene>
<dbReference type="Proteomes" id="UP000594454">
    <property type="component" value="Chromosome 3"/>
</dbReference>
<evidence type="ECO:0008006" key="5">
    <source>
        <dbReference type="Google" id="ProtNLM"/>
    </source>
</evidence>
<protein>
    <recommendedName>
        <fullName evidence="5">Secreted protein</fullName>
    </recommendedName>
</protein>
<feature type="chain" id="PRO_5031008513" description="Secreted protein" evidence="2">
    <location>
        <begin position="28"/>
        <end position="66"/>
    </location>
</feature>
<evidence type="ECO:0000313" key="3">
    <source>
        <dbReference type="EMBL" id="CAD7086429.1"/>
    </source>
</evidence>